<dbReference type="InterPro" id="IPR030184">
    <property type="entry name" value="WAT1-related"/>
</dbReference>
<keyword evidence="5 6" id="KW-0472">Membrane</keyword>
<dbReference type="InterPro" id="IPR037185">
    <property type="entry name" value="EmrE-like"/>
</dbReference>
<feature type="transmembrane region" description="Helical" evidence="6">
    <location>
        <begin position="179"/>
        <end position="199"/>
    </location>
</feature>
<evidence type="ECO:0000256" key="3">
    <source>
        <dbReference type="ARBA" id="ARBA00022692"/>
    </source>
</evidence>
<dbReference type="Proteomes" id="UP001604336">
    <property type="component" value="Unassembled WGS sequence"/>
</dbReference>
<dbReference type="EMBL" id="JBFOLK010000375">
    <property type="protein sequence ID" value="KAL2454429.1"/>
    <property type="molecule type" value="Genomic_DNA"/>
</dbReference>
<evidence type="ECO:0000256" key="6">
    <source>
        <dbReference type="RuleBase" id="RU363077"/>
    </source>
</evidence>
<feature type="transmembrane region" description="Helical" evidence="6">
    <location>
        <begin position="211"/>
        <end position="230"/>
    </location>
</feature>
<gene>
    <name evidence="8" type="ORF">Adt_48072</name>
</gene>
<keyword evidence="4 6" id="KW-1133">Transmembrane helix</keyword>
<evidence type="ECO:0000256" key="1">
    <source>
        <dbReference type="ARBA" id="ARBA00004141"/>
    </source>
</evidence>
<dbReference type="AlphaFoldDB" id="A0ABD1NS51"/>
<organism evidence="8 9">
    <name type="scientific">Abeliophyllum distichum</name>
    <dbReference type="NCBI Taxonomy" id="126358"/>
    <lineage>
        <taxon>Eukaryota</taxon>
        <taxon>Viridiplantae</taxon>
        <taxon>Streptophyta</taxon>
        <taxon>Embryophyta</taxon>
        <taxon>Tracheophyta</taxon>
        <taxon>Spermatophyta</taxon>
        <taxon>Magnoliopsida</taxon>
        <taxon>eudicotyledons</taxon>
        <taxon>Gunneridae</taxon>
        <taxon>Pentapetalae</taxon>
        <taxon>asterids</taxon>
        <taxon>lamiids</taxon>
        <taxon>Lamiales</taxon>
        <taxon>Oleaceae</taxon>
        <taxon>Forsythieae</taxon>
        <taxon>Abeliophyllum</taxon>
    </lineage>
</organism>
<feature type="transmembrane region" description="Helical" evidence="6">
    <location>
        <begin position="302"/>
        <end position="320"/>
    </location>
</feature>
<feature type="transmembrane region" description="Helical" evidence="6">
    <location>
        <begin position="108"/>
        <end position="125"/>
    </location>
</feature>
<evidence type="ECO:0000259" key="7">
    <source>
        <dbReference type="Pfam" id="PF00892"/>
    </source>
</evidence>
<dbReference type="SUPFAM" id="SSF103481">
    <property type="entry name" value="Multidrug resistance efflux transporter EmrE"/>
    <property type="match status" value="2"/>
</dbReference>
<feature type="transmembrane region" description="Helical" evidence="6">
    <location>
        <begin position="12"/>
        <end position="33"/>
    </location>
</feature>
<name>A0ABD1NS51_9LAMI</name>
<sequence>MDVKKWIVNGRVLIGMLVVQVIATGLQLLSRVILSRGTFLFALLAYRHIVGAICVLPFALYWERGGLKKLTLLAFFWLFMVALTGISMAMSLFYMGLKYTTATYATNFMNLIPVVTFIFSTILRIEKLRLSTWAGKVKFLGAALCLAGALTIALYKGKAFHINPFNQQHTIIKNDHQNWTRGTLLLVASILSYGMWFITQVKLFKVFPHKFWATMLTCTIASVQLVIIGTCINRTPEAWKLGWDLQLITILYSGTLATATSFCLISWAVAKRGPTYPSMFNPLSLILVAITEALFLGSPINVGSLLGMSLIIVGLYSFLWGKNKEPKSKAADTGEEGGAAVVEPVGLESIAVVMPANTKISHVEDDKQMEVAL</sequence>
<keyword evidence="9" id="KW-1185">Reference proteome</keyword>
<keyword evidence="3 6" id="KW-0812">Transmembrane</keyword>
<feature type="transmembrane region" description="Helical" evidence="6">
    <location>
        <begin position="74"/>
        <end position="96"/>
    </location>
</feature>
<evidence type="ECO:0000256" key="4">
    <source>
        <dbReference type="ARBA" id="ARBA00022989"/>
    </source>
</evidence>
<comment type="similarity">
    <text evidence="2 6">Belongs to the drug/metabolite transporter (DMT) superfamily. Plant drug/metabolite exporter (P-DME) (TC 2.A.7.4) family.</text>
</comment>
<feature type="transmembrane region" description="Helical" evidence="6">
    <location>
        <begin position="279"/>
        <end position="296"/>
    </location>
</feature>
<feature type="transmembrane region" description="Helical" evidence="6">
    <location>
        <begin position="137"/>
        <end position="155"/>
    </location>
</feature>
<comment type="caution">
    <text evidence="8">The sequence shown here is derived from an EMBL/GenBank/DDBJ whole genome shotgun (WGS) entry which is preliminary data.</text>
</comment>
<feature type="domain" description="EamA" evidence="7">
    <location>
        <begin position="14"/>
        <end position="149"/>
    </location>
</feature>
<dbReference type="Pfam" id="PF00892">
    <property type="entry name" value="EamA"/>
    <property type="match status" value="2"/>
</dbReference>
<dbReference type="InterPro" id="IPR000620">
    <property type="entry name" value="EamA_dom"/>
</dbReference>
<accession>A0ABD1NS51</accession>
<feature type="transmembrane region" description="Helical" evidence="6">
    <location>
        <begin position="39"/>
        <end position="62"/>
    </location>
</feature>
<evidence type="ECO:0000313" key="9">
    <source>
        <dbReference type="Proteomes" id="UP001604336"/>
    </source>
</evidence>
<comment type="subcellular location">
    <subcellularLocation>
        <location evidence="1 6">Membrane</location>
        <topology evidence="1 6">Multi-pass membrane protein</topology>
    </subcellularLocation>
</comment>
<feature type="domain" description="EamA" evidence="7">
    <location>
        <begin position="181"/>
        <end position="317"/>
    </location>
</feature>
<reference evidence="9" key="1">
    <citation type="submission" date="2024-07" db="EMBL/GenBank/DDBJ databases">
        <title>Two chromosome-level genome assemblies of Korean endemic species Abeliophyllum distichum and Forsythia ovata (Oleaceae).</title>
        <authorList>
            <person name="Jang H."/>
        </authorList>
    </citation>
    <scope>NUCLEOTIDE SEQUENCE [LARGE SCALE GENOMIC DNA]</scope>
</reference>
<dbReference type="GO" id="GO:0016020">
    <property type="term" value="C:membrane"/>
    <property type="evidence" value="ECO:0007669"/>
    <property type="project" value="UniProtKB-SubCell"/>
</dbReference>
<dbReference type="PANTHER" id="PTHR31218">
    <property type="entry name" value="WAT1-RELATED PROTEIN"/>
    <property type="match status" value="1"/>
</dbReference>
<protein>
    <recommendedName>
        <fullName evidence="6">WAT1-related protein</fullName>
    </recommendedName>
</protein>
<evidence type="ECO:0000313" key="8">
    <source>
        <dbReference type="EMBL" id="KAL2454429.1"/>
    </source>
</evidence>
<proteinExistence type="inferred from homology"/>
<evidence type="ECO:0000256" key="2">
    <source>
        <dbReference type="ARBA" id="ARBA00007635"/>
    </source>
</evidence>
<feature type="transmembrane region" description="Helical" evidence="6">
    <location>
        <begin position="250"/>
        <end position="270"/>
    </location>
</feature>
<evidence type="ECO:0000256" key="5">
    <source>
        <dbReference type="ARBA" id="ARBA00023136"/>
    </source>
</evidence>